<dbReference type="SUPFAM" id="SSF47226">
    <property type="entry name" value="Histidine-containing phosphotransfer domain, HPT domain"/>
    <property type="match status" value="1"/>
</dbReference>
<evidence type="ECO:0000313" key="21">
    <source>
        <dbReference type="Proteomes" id="UP000019276"/>
    </source>
</evidence>
<evidence type="ECO:0000256" key="9">
    <source>
        <dbReference type="ARBA" id="ARBA00022777"/>
    </source>
</evidence>
<dbReference type="Gene3D" id="1.20.120.160">
    <property type="entry name" value="HPT domain"/>
    <property type="match status" value="1"/>
</dbReference>
<comment type="subcellular location">
    <subcellularLocation>
        <location evidence="2">Cell inner membrane</location>
        <topology evidence="2">Multi-pass membrane protein</topology>
    </subcellularLocation>
</comment>
<dbReference type="FunFam" id="1.10.287.130:FF:000001">
    <property type="entry name" value="Two-component sensor histidine kinase"/>
    <property type="match status" value="1"/>
</dbReference>
<dbReference type="PROSITE" id="PS50894">
    <property type="entry name" value="HPT"/>
    <property type="match status" value="1"/>
</dbReference>
<dbReference type="RefSeq" id="WP_051479498.1">
    <property type="nucleotide sequence ID" value="NZ_ARZY01000001.1"/>
</dbReference>
<dbReference type="PATRIC" id="fig|1328313.3.peg.200"/>
<evidence type="ECO:0000256" key="12">
    <source>
        <dbReference type="ARBA" id="ARBA00023012"/>
    </source>
</evidence>
<dbReference type="GO" id="GO:0000155">
    <property type="term" value="F:phosphorelay sensor kinase activity"/>
    <property type="evidence" value="ECO:0007669"/>
    <property type="project" value="InterPro"/>
</dbReference>
<dbReference type="InterPro" id="IPR005467">
    <property type="entry name" value="His_kinase_dom"/>
</dbReference>
<evidence type="ECO:0000259" key="17">
    <source>
        <dbReference type="PROSITE" id="PS50109"/>
    </source>
</evidence>
<evidence type="ECO:0000259" key="18">
    <source>
        <dbReference type="PROSITE" id="PS50110"/>
    </source>
</evidence>
<dbReference type="Gene3D" id="1.10.287.130">
    <property type="match status" value="1"/>
</dbReference>
<keyword evidence="9 20" id="KW-0418">Kinase</keyword>
<dbReference type="CDD" id="cd17546">
    <property type="entry name" value="REC_hyHK_CKI1_RcsC-like"/>
    <property type="match status" value="1"/>
</dbReference>
<dbReference type="InterPro" id="IPR003594">
    <property type="entry name" value="HATPase_dom"/>
</dbReference>
<dbReference type="SMART" id="SM00448">
    <property type="entry name" value="REC"/>
    <property type="match status" value="2"/>
</dbReference>
<comment type="catalytic activity">
    <reaction evidence="1">
        <text>ATP + protein L-histidine = ADP + protein N-phospho-L-histidine.</text>
        <dbReference type="EC" id="2.7.13.3"/>
    </reaction>
</comment>
<evidence type="ECO:0000256" key="16">
    <source>
        <dbReference type="SAM" id="Coils"/>
    </source>
</evidence>
<dbReference type="eggNOG" id="COG2205">
    <property type="taxonomic scope" value="Bacteria"/>
</dbReference>
<evidence type="ECO:0000256" key="13">
    <source>
        <dbReference type="ARBA" id="ARBA00023136"/>
    </source>
</evidence>
<keyword evidence="7" id="KW-0808">Transferase</keyword>
<feature type="domain" description="HPt" evidence="19">
    <location>
        <begin position="526"/>
        <end position="617"/>
    </location>
</feature>
<keyword evidence="6 15" id="KW-0597">Phosphoprotein</keyword>
<dbReference type="SUPFAM" id="SSF55874">
    <property type="entry name" value="ATPase domain of HSP90 chaperone/DNA topoisomerase II/histidine kinase"/>
    <property type="match status" value="1"/>
</dbReference>
<dbReference type="PRINTS" id="PR00344">
    <property type="entry name" value="BCTRLSENSOR"/>
</dbReference>
<evidence type="ECO:0000313" key="20">
    <source>
        <dbReference type="EMBL" id="EWH12244.1"/>
    </source>
</evidence>
<feature type="domain" description="Response regulatory" evidence="18">
    <location>
        <begin position="395"/>
        <end position="510"/>
    </location>
</feature>
<dbReference type="PROSITE" id="PS50110">
    <property type="entry name" value="RESPONSE_REGULATORY"/>
    <property type="match status" value="2"/>
</dbReference>
<keyword evidence="10" id="KW-0547">Nucleotide-binding</keyword>
<evidence type="ECO:0000256" key="2">
    <source>
        <dbReference type="ARBA" id="ARBA00004429"/>
    </source>
</evidence>
<evidence type="ECO:0000256" key="14">
    <source>
        <dbReference type="PROSITE-ProRule" id="PRU00110"/>
    </source>
</evidence>
<evidence type="ECO:0000256" key="4">
    <source>
        <dbReference type="ARBA" id="ARBA00022475"/>
    </source>
</evidence>
<dbReference type="Proteomes" id="UP000019276">
    <property type="component" value="Unassembled WGS sequence"/>
</dbReference>
<dbReference type="PANTHER" id="PTHR43047:SF72">
    <property type="entry name" value="OSMOSENSING HISTIDINE PROTEIN KINASE SLN1"/>
    <property type="match status" value="1"/>
</dbReference>
<gene>
    <name evidence="20" type="ORF">DS2_00945</name>
</gene>
<dbReference type="InterPro" id="IPR001789">
    <property type="entry name" value="Sig_transdc_resp-reg_receiver"/>
</dbReference>
<feature type="modified residue" description="4-aspartylphosphate" evidence="15">
    <location>
        <position position="51"/>
    </location>
</feature>
<dbReference type="SUPFAM" id="SSF52172">
    <property type="entry name" value="CheY-like"/>
    <property type="match status" value="2"/>
</dbReference>
<evidence type="ECO:0000256" key="7">
    <source>
        <dbReference type="ARBA" id="ARBA00022679"/>
    </source>
</evidence>
<sequence>MESILIVDDEKLNLKTLSALLKREYVAILAKNGEQGIAKAEKYQPELILLDIVMPGMDGFEVLKRLKANPATADIPVIILTGTTDSDKEELGLNLGACDYVHKPFNSAILKARIRTHISLQNQKRNLNNLTDQLKRANAAKSRFVANMSHEIRTPLTSVIGFAEALKHGDINQSEMHSVIGHIDRNGRHLLSLINDILDFSKIEADQLQLMPSRVLLFDLLEDIQTLVLGLPKSDAVEFELVTHFPLPKLIWVDLMRVRQVLVNLLSNAFKFTQKGQVTLDVSFDEQQQLLCFKVIDTGVGIEQVCKEKLFKPFSQADSNIQHQFGGTGLGLSISAYLAEKMAGTLSVESEPQQGSVFTFELNLTELEENELLLEKAQVPADSYSTDVEQNLTGNILVAEDDASIQKLIEVLLSRLGLTVTMVENGEQALEKIIESHFDMVFLDVQMPVMSGLETIKIVRQLGYEHLPIVALSAHVVRDEIDKYYQSGFDDFVAKPVERKHLLAVLIKFLATDHQHKAQQFDIRLPANAEKQLVDEFLRNLPCMSVELSQACDNKDLQTISKVTHRLKGSAFTFNYNEIGALASKIELSTIQGHNWQSIADDVGKLAELVSTVNKASGNRTKPHLND</sequence>
<dbReference type="Pfam" id="PF00072">
    <property type="entry name" value="Response_reg"/>
    <property type="match status" value="2"/>
</dbReference>
<keyword evidence="13" id="KW-0472">Membrane</keyword>
<keyword evidence="10" id="KW-0067">ATP-binding</keyword>
<evidence type="ECO:0000256" key="5">
    <source>
        <dbReference type="ARBA" id="ARBA00022519"/>
    </source>
</evidence>
<keyword evidence="21" id="KW-1185">Reference proteome</keyword>
<name>W7QH26_9ALTE</name>
<dbReference type="InterPro" id="IPR011006">
    <property type="entry name" value="CheY-like_superfamily"/>
</dbReference>
<keyword evidence="11" id="KW-1133">Transmembrane helix</keyword>
<dbReference type="InterPro" id="IPR008207">
    <property type="entry name" value="Sig_transdc_His_kin_Hpt_dom"/>
</dbReference>
<feature type="domain" description="Response regulatory" evidence="18">
    <location>
        <begin position="3"/>
        <end position="118"/>
    </location>
</feature>
<evidence type="ECO:0000256" key="10">
    <source>
        <dbReference type="ARBA" id="ARBA00022840"/>
    </source>
</evidence>
<evidence type="ECO:0000256" key="3">
    <source>
        <dbReference type="ARBA" id="ARBA00012438"/>
    </source>
</evidence>
<accession>W7QH26</accession>
<dbReference type="Pfam" id="PF02518">
    <property type="entry name" value="HATPase_c"/>
    <property type="match status" value="1"/>
</dbReference>
<evidence type="ECO:0000256" key="1">
    <source>
        <dbReference type="ARBA" id="ARBA00000085"/>
    </source>
</evidence>
<dbReference type="OrthoDB" id="9810730at2"/>
<evidence type="ECO:0000256" key="8">
    <source>
        <dbReference type="ARBA" id="ARBA00022692"/>
    </source>
</evidence>
<keyword evidence="5" id="KW-0997">Cell inner membrane</keyword>
<dbReference type="SMART" id="SM00388">
    <property type="entry name" value="HisKA"/>
    <property type="match status" value="1"/>
</dbReference>
<evidence type="ECO:0000259" key="19">
    <source>
        <dbReference type="PROSITE" id="PS50894"/>
    </source>
</evidence>
<comment type="caution">
    <text evidence="20">The sequence shown here is derived from an EMBL/GenBank/DDBJ whole genome shotgun (WGS) entry which is preliminary data.</text>
</comment>
<feature type="modified residue" description="Phosphohistidine" evidence="14">
    <location>
        <position position="565"/>
    </location>
</feature>
<keyword evidence="8" id="KW-0812">Transmembrane</keyword>
<dbReference type="InterPro" id="IPR036641">
    <property type="entry name" value="HPT_dom_sf"/>
</dbReference>
<evidence type="ECO:0000256" key="11">
    <source>
        <dbReference type="ARBA" id="ARBA00022989"/>
    </source>
</evidence>
<feature type="modified residue" description="4-aspartylphosphate" evidence="15">
    <location>
        <position position="444"/>
    </location>
</feature>
<feature type="coiled-coil region" evidence="16">
    <location>
        <begin position="117"/>
        <end position="147"/>
    </location>
</feature>
<dbReference type="CDD" id="cd00082">
    <property type="entry name" value="HisKA"/>
    <property type="match status" value="1"/>
</dbReference>
<keyword evidence="12" id="KW-0902">Two-component regulatory system</keyword>
<protein>
    <recommendedName>
        <fullName evidence="3">histidine kinase</fullName>
        <ecNumber evidence="3">2.7.13.3</ecNumber>
    </recommendedName>
</protein>
<evidence type="ECO:0000256" key="6">
    <source>
        <dbReference type="ARBA" id="ARBA00022553"/>
    </source>
</evidence>
<dbReference type="STRING" id="1328313.DS2_00945"/>
<organism evidence="20 21">
    <name type="scientific">Catenovulum agarivorans DS-2</name>
    <dbReference type="NCBI Taxonomy" id="1328313"/>
    <lineage>
        <taxon>Bacteria</taxon>
        <taxon>Pseudomonadati</taxon>
        <taxon>Pseudomonadota</taxon>
        <taxon>Gammaproteobacteria</taxon>
        <taxon>Alteromonadales</taxon>
        <taxon>Alteromonadaceae</taxon>
        <taxon>Catenovulum</taxon>
    </lineage>
</organism>
<dbReference type="CDD" id="cd16922">
    <property type="entry name" value="HATPase_EvgS-ArcB-TorS-like"/>
    <property type="match status" value="1"/>
</dbReference>
<dbReference type="GO" id="GO:0009927">
    <property type="term" value="F:histidine phosphotransfer kinase activity"/>
    <property type="evidence" value="ECO:0007669"/>
    <property type="project" value="TreeGrafter"/>
</dbReference>
<reference evidence="20 21" key="1">
    <citation type="journal article" date="2014" name="Genome Announc.">
        <title>Draft Genome Sequence of the Agar-Degrading Bacterium Catenovulum sp. Strain DS-2, Isolated from Intestines of Haliotis diversicolor.</title>
        <authorList>
            <person name="Shan D."/>
            <person name="Li X."/>
            <person name="Gu Z."/>
            <person name="Wei G."/>
            <person name="Gao Z."/>
            <person name="Shao Z."/>
        </authorList>
    </citation>
    <scope>NUCLEOTIDE SEQUENCE [LARGE SCALE GENOMIC DNA]</scope>
    <source>
        <strain evidence="20 21">DS-2</strain>
    </source>
</reference>
<dbReference type="InterPro" id="IPR003661">
    <property type="entry name" value="HisK_dim/P_dom"/>
</dbReference>
<dbReference type="eggNOG" id="COG0642">
    <property type="taxonomic scope" value="Bacteria"/>
</dbReference>
<dbReference type="GO" id="GO:0005886">
    <property type="term" value="C:plasma membrane"/>
    <property type="evidence" value="ECO:0007669"/>
    <property type="project" value="UniProtKB-SubCell"/>
</dbReference>
<dbReference type="InterPro" id="IPR004358">
    <property type="entry name" value="Sig_transdc_His_kin-like_C"/>
</dbReference>
<proteinExistence type="predicted"/>
<dbReference type="EMBL" id="ARZY01000001">
    <property type="protein sequence ID" value="EWH12244.1"/>
    <property type="molecule type" value="Genomic_DNA"/>
</dbReference>
<dbReference type="PROSITE" id="PS50109">
    <property type="entry name" value="HIS_KIN"/>
    <property type="match status" value="1"/>
</dbReference>
<dbReference type="FunFam" id="3.30.565.10:FF:000010">
    <property type="entry name" value="Sensor histidine kinase RcsC"/>
    <property type="match status" value="1"/>
</dbReference>
<dbReference type="Gene3D" id="3.30.565.10">
    <property type="entry name" value="Histidine kinase-like ATPase, C-terminal domain"/>
    <property type="match status" value="1"/>
</dbReference>
<evidence type="ECO:0000256" key="15">
    <source>
        <dbReference type="PROSITE-ProRule" id="PRU00169"/>
    </source>
</evidence>
<keyword evidence="4" id="KW-1003">Cell membrane</keyword>
<dbReference type="EC" id="2.7.13.3" evidence="3"/>
<dbReference type="AlphaFoldDB" id="W7QH26"/>
<dbReference type="Pfam" id="PF00512">
    <property type="entry name" value="HisKA"/>
    <property type="match status" value="1"/>
</dbReference>
<feature type="domain" description="Histidine kinase" evidence="17">
    <location>
        <begin position="147"/>
        <end position="366"/>
    </location>
</feature>
<dbReference type="Gene3D" id="3.40.50.2300">
    <property type="match status" value="2"/>
</dbReference>
<dbReference type="Pfam" id="PF01627">
    <property type="entry name" value="Hpt"/>
    <property type="match status" value="1"/>
</dbReference>
<dbReference type="SMART" id="SM00387">
    <property type="entry name" value="HATPase_c"/>
    <property type="match status" value="1"/>
</dbReference>
<dbReference type="PANTHER" id="PTHR43047">
    <property type="entry name" value="TWO-COMPONENT HISTIDINE PROTEIN KINASE"/>
    <property type="match status" value="1"/>
</dbReference>
<keyword evidence="16" id="KW-0175">Coiled coil</keyword>
<dbReference type="InterPro" id="IPR036890">
    <property type="entry name" value="HATPase_C_sf"/>
</dbReference>